<dbReference type="RefSeq" id="WP_269126277.1">
    <property type="nucleotide sequence ID" value="NZ_JAPUBN010000018.1"/>
</dbReference>
<feature type="compositionally biased region" description="Polar residues" evidence="1">
    <location>
        <begin position="30"/>
        <end position="46"/>
    </location>
</feature>
<feature type="compositionally biased region" description="Polar residues" evidence="1">
    <location>
        <begin position="1"/>
        <end position="23"/>
    </location>
</feature>
<dbReference type="PANTHER" id="PTHR39431">
    <property type="entry name" value="FRPA/C-RELATED PROTEIN"/>
    <property type="match status" value="1"/>
</dbReference>
<sequence length="363" mass="40748">MDLNLNMASQRSYQRSEIVTQRTVWRPQAETDNNQTQSASSGNPNDSIRLVYQQSLQQFSESSSVSQERTLESTSNTSTQEFDDLNQDPELMKTKKLLEMMFGVSFSLYKSVRSESDHPPPNNPERIANVENTEERMDINGQPLEQVSQRFHQIKETETTRFQANGEIVLKDGRRFDIEFSLDMARAREESFYGEMIISGKQVDPLTINLNGNMAQLSQNKVQFDINNDGEMDNVHYASGDSAFLAIDKNGNGRIDDGGELFGPQSGSGFTDLAQYDENQDGVIDKDDSIFEKLVLTQRDEAGNENVISLKEVGIEAFLLASQDTQFSLFNSNGERAGIIQETGLYLKSDGSVDSMQHVDLII</sequence>
<gene>
    <name evidence="2" type="ORF">O1D97_13340</name>
</gene>
<organism evidence="2 3">
    <name type="scientific">Marinomonas phaeophyticola</name>
    <dbReference type="NCBI Taxonomy" id="3004091"/>
    <lineage>
        <taxon>Bacteria</taxon>
        <taxon>Pseudomonadati</taxon>
        <taxon>Pseudomonadota</taxon>
        <taxon>Gammaproteobacteria</taxon>
        <taxon>Oceanospirillales</taxon>
        <taxon>Oceanospirillaceae</taxon>
        <taxon>Marinomonas</taxon>
    </lineage>
</organism>
<dbReference type="PANTHER" id="PTHR39431:SF1">
    <property type="entry name" value="FRPA_C-RELATED PROTEIN"/>
    <property type="match status" value="1"/>
</dbReference>
<comment type="caution">
    <text evidence="2">The sequence shown here is derived from an EMBL/GenBank/DDBJ whole genome shotgun (WGS) entry which is preliminary data.</text>
</comment>
<feature type="region of interest" description="Disordered" evidence="1">
    <location>
        <begin position="1"/>
        <end position="46"/>
    </location>
</feature>
<keyword evidence="3" id="KW-1185">Reference proteome</keyword>
<evidence type="ECO:0000313" key="3">
    <source>
        <dbReference type="Proteomes" id="UP001149719"/>
    </source>
</evidence>
<dbReference type="Proteomes" id="UP001149719">
    <property type="component" value="Unassembled WGS sequence"/>
</dbReference>
<proteinExistence type="predicted"/>
<evidence type="ECO:0000313" key="2">
    <source>
        <dbReference type="EMBL" id="MCZ2722565.1"/>
    </source>
</evidence>
<feature type="region of interest" description="Disordered" evidence="1">
    <location>
        <begin position="59"/>
        <end position="88"/>
    </location>
</feature>
<dbReference type="EMBL" id="JAPUBN010000018">
    <property type="protein sequence ID" value="MCZ2722565.1"/>
    <property type="molecule type" value="Genomic_DNA"/>
</dbReference>
<evidence type="ECO:0000256" key="1">
    <source>
        <dbReference type="SAM" id="MobiDB-lite"/>
    </source>
</evidence>
<accession>A0ABT4JWD6</accession>
<name>A0ABT4JWD6_9GAMM</name>
<protein>
    <recommendedName>
        <fullName evidence="4">VCBS repeat-containing protein</fullName>
    </recommendedName>
</protein>
<reference evidence="2" key="1">
    <citation type="submission" date="2022-12" db="EMBL/GenBank/DDBJ databases">
        <title>Marinomonas 15G1-11 sp. nov, isolated from marine algae.</title>
        <authorList>
            <person name="Butt M."/>
            <person name="Choi D.G."/>
            <person name="Kim J.M."/>
            <person name="Lee J.K."/>
            <person name="Baek J.H."/>
            <person name="Jeon C.O."/>
        </authorList>
    </citation>
    <scope>NUCLEOTIDE SEQUENCE</scope>
    <source>
        <strain evidence="2">15G1-11</strain>
    </source>
</reference>
<evidence type="ECO:0008006" key="4">
    <source>
        <dbReference type="Google" id="ProtNLM"/>
    </source>
</evidence>